<dbReference type="Proteomes" id="UP000254400">
    <property type="component" value="Unassembled WGS sequence"/>
</dbReference>
<dbReference type="GeneID" id="93346533"/>
<proteinExistence type="predicted"/>
<evidence type="ECO:0000313" key="1">
    <source>
        <dbReference type="EMBL" id="SUA70308.1"/>
    </source>
</evidence>
<dbReference type="RefSeq" id="WP_019687702.1">
    <property type="nucleotide sequence ID" value="NZ_CP036496.1"/>
</dbReference>
<dbReference type="AlphaFoldDB" id="A0A378Y0E3"/>
<reference evidence="1 2" key="1">
    <citation type="submission" date="2018-06" db="EMBL/GenBank/DDBJ databases">
        <authorList>
            <consortium name="Pathogen Informatics"/>
            <person name="Doyle S."/>
        </authorList>
    </citation>
    <scope>NUCLEOTIDE SEQUENCE [LARGE SCALE GENOMIC DNA]</scope>
    <source>
        <strain evidence="1 2">NCTC10343</strain>
    </source>
</reference>
<name>A0A378Y0E3_PAEPO</name>
<dbReference type="EMBL" id="UGSC01000001">
    <property type="protein sequence ID" value="SUA70308.1"/>
    <property type="molecule type" value="Genomic_DNA"/>
</dbReference>
<gene>
    <name evidence="1" type="ORF">NCTC10343_03179</name>
</gene>
<accession>A0A378Y0E3</accession>
<organism evidence="1 2">
    <name type="scientific">Paenibacillus polymyxa</name>
    <name type="common">Bacillus polymyxa</name>
    <dbReference type="NCBI Taxonomy" id="1406"/>
    <lineage>
        <taxon>Bacteria</taxon>
        <taxon>Bacillati</taxon>
        <taxon>Bacillota</taxon>
        <taxon>Bacilli</taxon>
        <taxon>Bacillales</taxon>
        <taxon>Paenibacillaceae</taxon>
        <taxon>Paenibacillus</taxon>
    </lineage>
</organism>
<sequence length="71" mass="8175">MLNVNSAEVNNNKTQVSIMELDGRTYIVYLKTVGMYQCYLEDFETKKRASSDKHENASDAIEDAWRQILKG</sequence>
<protein>
    <submittedName>
        <fullName evidence="1">Uncharacterized protein</fullName>
    </submittedName>
</protein>
<evidence type="ECO:0000313" key="2">
    <source>
        <dbReference type="Proteomes" id="UP000254400"/>
    </source>
</evidence>